<sequence length="71" mass="7653">MSAAKAAYCALMKGCPSTAYSSVSVASTAEEAQLPAKRAKYYPQPVKEQQVKEKISIHSKAVVCSCNLRED</sequence>
<organism evidence="1 2">
    <name type="scientific">Castilleja foliolosa</name>
    <dbReference type="NCBI Taxonomy" id="1961234"/>
    <lineage>
        <taxon>Eukaryota</taxon>
        <taxon>Viridiplantae</taxon>
        <taxon>Streptophyta</taxon>
        <taxon>Embryophyta</taxon>
        <taxon>Tracheophyta</taxon>
        <taxon>Spermatophyta</taxon>
        <taxon>Magnoliopsida</taxon>
        <taxon>eudicotyledons</taxon>
        <taxon>Gunneridae</taxon>
        <taxon>Pentapetalae</taxon>
        <taxon>asterids</taxon>
        <taxon>lamiids</taxon>
        <taxon>Lamiales</taxon>
        <taxon>Orobanchaceae</taxon>
        <taxon>Pedicularideae</taxon>
        <taxon>Castillejinae</taxon>
        <taxon>Castilleja</taxon>
    </lineage>
</organism>
<dbReference type="Proteomes" id="UP001632038">
    <property type="component" value="Unassembled WGS sequence"/>
</dbReference>
<reference evidence="2" key="1">
    <citation type="journal article" date="2024" name="IScience">
        <title>Strigolactones Initiate the Formation of Haustorium-like Structures in Castilleja.</title>
        <authorList>
            <person name="Buerger M."/>
            <person name="Peterson D."/>
            <person name="Chory J."/>
        </authorList>
    </citation>
    <scope>NUCLEOTIDE SEQUENCE [LARGE SCALE GENOMIC DNA]</scope>
</reference>
<comment type="caution">
    <text evidence="1">The sequence shown here is derived from an EMBL/GenBank/DDBJ whole genome shotgun (WGS) entry which is preliminary data.</text>
</comment>
<evidence type="ECO:0000313" key="2">
    <source>
        <dbReference type="Proteomes" id="UP001632038"/>
    </source>
</evidence>
<evidence type="ECO:0000313" key="1">
    <source>
        <dbReference type="EMBL" id="KAL3644205.1"/>
    </source>
</evidence>
<dbReference type="AlphaFoldDB" id="A0ABD3DPH2"/>
<name>A0ABD3DPH2_9LAMI</name>
<keyword evidence="2" id="KW-1185">Reference proteome</keyword>
<dbReference type="EMBL" id="JAVIJP010000015">
    <property type="protein sequence ID" value="KAL3644205.1"/>
    <property type="molecule type" value="Genomic_DNA"/>
</dbReference>
<protein>
    <submittedName>
        <fullName evidence="1">Uncharacterized protein</fullName>
    </submittedName>
</protein>
<accession>A0ABD3DPH2</accession>
<gene>
    <name evidence="1" type="ORF">CASFOL_012137</name>
</gene>
<proteinExistence type="predicted"/>